<evidence type="ECO:0000313" key="2">
    <source>
        <dbReference type="EMBL" id="CAG8656277.1"/>
    </source>
</evidence>
<dbReference type="CDD" id="cd02440">
    <property type="entry name" value="AdoMet_MTases"/>
    <property type="match status" value="1"/>
</dbReference>
<dbReference type="Pfam" id="PF13649">
    <property type="entry name" value="Methyltransf_25"/>
    <property type="match status" value="1"/>
</dbReference>
<accession>A0A9N9H3V5</accession>
<dbReference type="InterPro" id="IPR041698">
    <property type="entry name" value="Methyltransf_25"/>
</dbReference>
<dbReference type="EMBL" id="CAJVPL010005267">
    <property type="protein sequence ID" value="CAG8656277.1"/>
    <property type="molecule type" value="Genomic_DNA"/>
</dbReference>
<dbReference type="InterPro" id="IPR029063">
    <property type="entry name" value="SAM-dependent_MTases_sf"/>
</dbReference>
<dbReference type="Gene3D" id="3.40.50.150">
    <property type="entry name" value="Vaccinia Virus protein VP39"/>
    <property type="match status" value="1"/>
</dbReference>
<organism evidence="2 3">
    <name type="scientific">Ambispora gerdemannii</name>
    <dbReference type="NCBI Taxonomy" id="144530"/>
    <lineage>
        <taxon>Eukaryota</taxon>
        <taxon>Fungi</taxon>
        <taxon>Fungi incertae sedis</taxon>
        <taxon>Mucoromycota</taxon>
        <taxon>Glomeromycotina</taxon>
        <taxon>Glomeromycetes</taxon>
        <taxon>Archaeosporales</taxon>
        <taxon>Ambisporaceae</taxon>
        <taxon>Ambispora</taxon>
    </lineage>
</organism>
<dbReference type="Proteomes" id="UP000789831">
    <property type="component" value="Unassembled WGS sequence"/>
</dbReference>
<evidence type="ECO:0000259" key="1">
    <source>
        <dbReference type="Pfam" id="PF13649"/>
    </source>
</evidence>
<feature type="domain" description="Methyltransferase" evidence="1">
    <location>
        <begin position="69"/>
        <end position="161"/>
    </location>
</feature>
<evidence type="ECO:0000313" key="3">
    <source>
        <dbReference type="Proteomes" id="UP000789831"/>
    </source>
</evidence>
<dbReference type="PANTHER" id="PTHR43591">
    <property type="entry name" value="METHYLTRANSFERASE"/>
    <property type="match status" value="1"/>
</dbReference>
<dbReference type="OrthoDB" id="2013972at2759"/>
<dbReference type="SUPFAM" id="SSF53335">
    <property type="entry name" value="S-adenosyl-L-methionine-dependent methyltransferases"/>
    <property type="match status" value="1"/>
</dbReference>
<gene>
    <name evidence="2" type="ORF">AGERDE_LOCUS11613</name>
</gene>
<proteinExistence type="predicted"/>
<keyword evidence="3" id="KW-1185">Reference proteome</keyword>
<dbReference type="PANTHER" id="PTHR43591:SF110">
    <property type="entry name" value="RHODANESE DOMAIN-CONTAINING PROTEIN"/>
    <property type="match status" value="1"/>
</dbReference>
<comment type="caution">
    <text evidence="2">The sequence shown here is derived from an EMBL/GenBank/DDBJ whole genome shotgun (WGS) entry which is preliminary data.</text>
</comment>
<dbReference type="AlphaFoldDB" id="A0A9N9H3V5"/>
<name>A0A9N9H3V5_9GLOM</name>
<reference evidence="2" key="1">
    <citation type="submission" date="2021-06" db="EMBL/GenBank/DDBJ databases">
        <authorList>
            <person name="Kallberg Y."/>
            <person name="Tangrot J."/>
            <person name="Rosling A."/>
        </authorList>
    </citation>
    <scope>NUCLEOTIDE SEQUENCE</scope>
    <source>
        <strain evidence="2">MT106</strain>
    </source>
</reference>
<feature type="non-terminal residue" evidence="2">
    <location>
        <position position="293"/>
    </location>
</feature>
<protein>
    <submittedName>
        <fullName evidence="2">12787_t:CDS:1</fullName>
    </submittedName>
</protein>
<sequence length="293" mass="33362">RYYEEEDGKMRFRIIGGRRYHNILTSEYFGANDDEEAYRLSRYHNAIKDIWGGLFHSPIEEKLKQGAHVIDFGCGTGIWILDMAKQYPNSKFVGIDLSPIFPTEDLPSNVEFVQYNVLDVLPYEDASFDFVHQKFLVVAFTETQWEEKVIPEMIRLARPGGWVELLEADAYLTSDGKATNRIAKALNKFMTAKGMNCTIGKKLQRILENTNTFSEITSNKKAVVLGKKGGESGQETLKFYTVGVGSCRGFLSTEMNIMPEHFDALMETISIEAEQTTSCFNQYRICGHKKIEI</sequence>